<dbReference type="GO" id="GO:0003677">
    <property type="term" value="F:DNA binding"/>
    <property type="evidence" value="ECO:0007669"/>
    <property type="project" value="InterPro"/>
</dbReference>
<reference evidence="5 6" key="1">
    <citation type="submission" date="2018-03" db="EMBL/GenBank/DDBJ databases">
        <authorList>
            <person name="Gully D."/>
        </authorList>
    </citation>
    <scope>NUCLEOTIDE SEQUENCE [LARGE SCALE GENOMIC DNA]</scope>
    <source>
        <strain evidence="5">ORS3257</strain>
    </source>
</reference>
<feature type="transmembrane region" description="Helical" evidence="2">
    <location>
        <begin position="122"/>
        <end position="146"/>
    </location>
</feature>
<keyword evidence="2" id="KW-0812">Transmembrane</keyword>
<keyword evidence="2" id="KW-0472">Membrane</keyword>
<dbReference type="Proteomes" id="UP000246085">
    <property type="component" value="Chromosome BRAD3257"/>
</dbReference>
<feature type="domain" description="RNA polymerase sigma factor 70 region 1.1" evidence="3">
    <location>
        <begin position="13"/>
        <end position="64"/>
    </location>
</feature>
<evidence type="ECO:0000256" key="2">
    <source>
        <dbReference type="SAM" id="Phobius"/>
    </source>
</evidence>
<dbReference type="RefSeq" id="WP_160118861.1">
    <property type="nucleotide sequence ID" value="NZ_JAGIKT010000081.1"/>
</dbReference>
<dbReference type="EMBL" id="LS398110">
    <property type="protein sequence ID" value="SPP97155.1"/>
    <property type="molecule type" value="Genomic_DNA"/>
</dbReference>
<protein>
    <submittedName>
        <fullName evidence="4">RNA polymerase sigma factor region1.1 domain-containing protein</fullName>
    </submittedName>
</protein>
<dbReference type="Proteomes" id="UP000669317">
    <property type="component" value="Unassembled WGS sequence"/>
</dbReference>
<keyword evidence="2" id="KW-1133">Transmembrane helix</keyword>
<reference evidence="4 7" key="2">
    <citation type="submission" date="2021-03" db="EMBL/GenBank/DDBJ databases">
        <title>Genome Sequence of Bradyrhizobium vignae strain ISRA400.</title>
        <authorList>
            <person name="Tisa L.S."/>
            <person name="Svistoonoff S."/>
            <person name="Hocher V."/>
            <person name="Fall S."/>
            <person name="Zaiya A."/>
            <person name="Naing D."/>
            <person name="Niang N."/>
            <person name="Diouf A."/>
            <person name="Dasylva M.C."/>
            <person name="Toure O."/>
            <person name="Gueye M."/>
            <person name="Gully D."/>
            <person name="Tisseyre P."/>
            <person name="Simpson S."/>
            <person name="Morris K."/>
            <person name="Thomas W.K."/>
        </authorList>
    </citation>
    <scope>NUCLEOTIDE SEQUENCE [LARGE SCALE GENOMIC DNA]</scope>
    <source>
        <strain evidence="4 7">ISRA400</strain>
    </source>
</reference>
<accession>A0A2U3Q6T2</accession>
<dbReference type="InterPro" id="IPR042189">
    <property type="entry name" value="RNA_pol_sigma_70_r1_1_sf"/>
</dbReference>
<dbReference type="InterPro" id="IPR007127">
    <property type="entry name" value="RNA_pol_sigma_70_r1_1"/>
</dbReference>
<evidence type="ECO:0000259" key="3">
    <source>
        <dbReference type="Pfam" id="PF03979"/>
    </source>
</evidence>
<feature type="region of interest" description="Disordered" evidence="1">
    <location>
        <begin position="83"/>
        <end position="117"/>
    </location>
</feature>
<sequence>MNLRWVNDAQSPDATLRELATLGQLRGALTIGDIREALPIDRMTHDEVARAVAYLEERGIEVLVDPSLMVGPASTREELLHRTTSGGAPTTALPRPELSHQAGSRGPAGATRFPSEDVGGSATATLSVLLAGLVVCALAAILFWTIW</sequence>
<proteinExistence type="predicted"/>
<evidence type="ECO:0000313" key="5">
    <source>
        <dbReference type="EMBL" id="SPP97155.1"/>
    </source>
</evidence>
<dbReference type="GO" id="GO:0016987">
    <property type="term" value="F:sigma factor activity"/>
    <property type="evidence" value="ECO:0007669"/>
    <property type="project" value="InterPro"/>
</dbReference>
<gene>
    <name evidence="5" type="ORF">BRAD3257_6254</name>
    <name evidence="4" type="ORF">JWS04_30665</name>
</gene>
<evidence type="ECO:0000256" key="1">
    <source>
        <dbReference type="SAM" id="MobiDB-lite"/>
    </source>
</evidence>
<evidence type="ECO:0000313" key="6">
    <source>
        <dbReference type="Proteomes" id="UP000246085"/>
    </source>
</evidence>
<evidence type="ECO:0000313" key="7">
    <source>
        <dbReference type="Proteomes" id="UP000669317"/>
    </source>
</evidence>
<dbReference type="KEGG" id="bvz:BRAD3257_6254"/>
<evidence type="ECO:0000313" key="4">
    <source>
        <dbReference type="EMBL" id="MBP0115351.1"/>
    </source>
</evidence>
<dbReference type="Gene3D" id="1.10.220.120">
    <property type="entry name" value="Sigma-70 factor, region 1.1"/>
    <property type="match status" value="1"/>
</dbReference>
<dbReference type="AlphaFoldDB" id="A0A2U3Q6T2"/>
<name>A0A2U3Q6T2_9BRAD</name>
<dbReference type="Pfam" id="PF03979">
    <property type="entry name" value="Sigma70_r1_1"/>
    <property type="match status" value="1"/>
</dbReference>
<organism evidence="5 6">
    <name type="scientific">Bradyrhizobium vignae</name>
    <dbReference type="NCBI Taxonomy" id="1549949"/>
    <lineage>
        <taxon>Bacteria</taxon>
        <taxon>Pseudomonadati</taxon>
        <taxon>Pseudomonadota</taxon>
        <taxon>Alphaproteobacteria</taxon>
        <taxon>Hyphomicrobiales</taxon>
        <taxon>Nitrobacteraceae</taxon>
        <taxon>Bradyrhizobium</taxon>
    </lineage>
</organism>
<dbReference type="EMBL" id="JAGIKT010000081">
    <property type="protein sequence ID" value="MBP0115351.1"/>
    <property type="molecule type" value="Genomic_DNA"/>
</dbReference>
<keyword evidence="7" id="KW-1185">Reference proteome</keyword>